<dbReference type="PANTHER" id="PTHR30461">
    <property type="entry name" value="DNA-INVERTASE FROM LAMBDOID PROPHAGE"/>
    <property type="match status" value="1"/>
</dbReference>
<gene>
    <name evidence="5" type="ORF">ATW55_14680</name>
    <name evidence="4" type="ORF">ATW55_15300</name>
</gene>
<dbReference type="PROSITE" id="PS51736">
    <property type="entry name" value="RECOMBINASES_3"/>
    <property type="match status" value="1"/>
</dbReference>
<dbReference type="GO" id="GO:0003677">
    <property type="term" value="F:DNA binding"/>
    <property type="evidence" value="ECO:0007669"/>
    <property type="project" value="InterPro"/>
</dbReference>
<name>A0A101XS37_9BACL</name>
<dbReference type="InterPro" id="IPR025827">
    <property type="entry name" value="Zn_ribbon_recom_dom"/>
</dbReference>
<dbReference type="Gene3D" id="3.40.50.1390">
    <property type="entry name" value="Resolvase, N-terminal catalytic domain"/>
    <property type="match status" value="1"/>
</dbReference>
<comment type="caution">
    <text evidence="5">The sequence shown here is derived from an EMBL/GenBank/DDBJ whole genome shotgun (WGS) entry which is preliminary data.</text>
</comment>
<dbReference type="InterPro" id="IPR038109">
    <property type="entry name" value="DNA_bind_recomb_sf"/>
</dbReference>
<keyword evidence="6" id="KW-1185">Reference proteome</keyword>
<dbReference type="InterPro" id="IPR050639">
    <property type="entry name" value="SSR_resolvase"/>
</dbReference>
<dbReference type="InterPro" id="IPR006119">
    <property type="entry name" value="Resolv_N"/>
</dbReference>
<dbReference type="PANTHER" id="PTHR30461:SF23">
    <property type="entry name" value="DNA RECOMBINASE-RELATED"/>
    <property type="match status" value="1"/>
</dbReference>
<feature type="domain" description="Recombinase" evidence="3">
    <location>
        <begin position="163"/>
        <end position="291"/>
    </location>
</feature>
<feature type="domain" description="Resolvase/invertase-type recombinase catalytic" evidence="2">
    <location>
        <begin position="8"/>
        <end position="155"/>
    </location>
</feature>
<dbReference type="InterPro" id="IPR011109">
    <property type="entry name" value="DNA_bind_recombinase_dom"/>
</dbReference>
<dbReference type="Pfam" id="PF13408">
    <property type="entry name" value="Zn_ribbon_recom"/>
    <property type="match status" value="1"/>
</dbReference>
<dbReference type="SUPFAM" id="SSF53041">
    <property type="entry name" value="Resolvase-like"/>
    <property type="match status" value="1"/>
</dbReference>
<dbReference type="SMART" id="SM00857">
    <property type="entry name" value="Resolvase"/>
    <property type="match status" value="1"/>
</dbReference>
<dbReference type="InterPro" id="IPR036162">
    <property type="entry name" value="Resolvase-like_N_sf"/>
</dbReference>
<dbReference type="PROSITE" id="PS51737">
    <property type="entry name" value="RECOMBINASE_DNA_BIND"/>
    <property type="match status" value="1"/>
</dbReference>
<feature type="coiled-coil region" evidence="1">
    <location>
        <begin position="383"/>
        <end position="438"/>
    </location>
</feature>
<reference evidence="5 6" key="1">
    <citation type="submission" date="2015-12" db="EMBL/GenBank/DDBJ databases">
        <title>Draft genome sequence of Acidibacillus ferrooxidans ITV001, isolated from a chalcopyrite acid mine drainage site in Brazil.</title>
        <authorList>
            <person name="Dall'Agnol H."/>
            <person name="Nancucheo I."/>
            <person name="Johnson B."/>
            <person name="Oliveira R."/>
            <person name="Leite L."/>
            <person name="Pylro V."/>
            <person name="Nunes G.L."/>
            <person name="Tzotzos G."/>
            <person name="Fernandes G.R."/>
            <person name="Dutra J."/>
            <person name="Orellana S.C."/>
            <person name="Oliveira G."/>
        </authorList>
    </citation>
    <scope>NUCLEOTIDE SEQUENCE [LARGE SCALE GENOMIC DNA]</scope>
    <source>
        <strain evidence="5">ITV001</strain>
        <strain evidence="6">ITV01</strain>
    </source>
</reference>
<proteinExistence type="predicted"/>
<evidence type="ECO:0008006" key="7">
    <source>
        <dbReference type="Google" id="ProtNLM"/>
    </source>
</evidence>
<organism evidence="5 6">
    <name type="scientific">Ferroacidibacillus organovorans</name>
    <dbReference type="NCBI Taxonomy" id="1765683"/>
    <lineage>
        <taxon>Bacteria</taxon>
        <taxon>Bacillati</taxon>
        <taxon>Bacillota</taxon>
        <taxon>Bacilli</taxon>
        <taxon>Bacillales</taxon>
        <taxon>Alicyclobacillaceae</taxon>
        <taxon>Ferroacidibacillus</taxon>
    </lineage>
</organism>
<sequence>MEPKKIYEVAMYLRKSRDDTGGEEDVLLKHETALTDLVRKNNWRYVIYREIGSSDSIDFRPEFKRLLKDIKNDFYDAVVVMDYDRLSRGDKEDRARIEKTLQQSNTLVVTPHRVYDLNDEDQELITDIEGVFARYEYRMIKKRFQRGKKIGARLGHWTNGPAPFPYVYNSEAHSLDVDPEKLDVYNFIKHRILSGTTCSGVCWELNRQGIQSPKGKLWSESVLYRLILNEVHLGRVVYGKTSGGLHKKRKAAPFKVIPRENWIVVENAHPAVKTPEEHAEIVTLLESRRIQPKHARRGTYLLSGLLYCGKCGYSLQFQPKPNGRTLVKKCQKTDAFGNCCGNRGIELEHVEKAVMESLREHEAVLLKTPVETNESDFPTEHLLHTKERELESLRDGANRLKDLFVMGDVTKAEYKTRLERLKDLTVKKENEYEQLKESLDGCTPLTHAERLQLIDELKASWKAAIDVQERNRLMKLIIGRIEYRRNGGEVDIQVKFR</sequence>
<evidence type="ECO:0000313" key="6">
    <source>
        <dbReference type="Proteomes" id="UP000053557"/>
    </source>
</evidence>
<dbReference type="Pfam" id="PF07508">
    <property type="entry name" value="Recombinase"/>
    <property type="match status" value="1"/>
</dbReference>
<dbReference type="Pfam" id="PF00239">
    <property type="entry name" value="Resolvase"/>
    <property type="match status" value="1"/>
</dbReference>
<dbReference type="Gene3D" id="3.90.1750.20">
    <property type="entry name" value="Putative Large Serine Recombinase, Chain B, Domain 2"/>
    <property type="match status" value="1"/>
</dbReference>
<dbReference type="RefSeq" id="WP_067713668.1">
    <property type="nucleotide sequence ID" value="NZ_LPVJ01000016.1"/>
</dbReference>
<dbReference type="AlphaFoldDB" id="A0A101XS37"/>
<evidence type="ECO:0000259" key="3">
    <source>
        <dbReference type="PROSITE" id="PS51737"/>
    </source>
</evidence>
<dbReference type="OrthoDB" id="65783at2"/>
<evidence type="ECO:0000259" key="2">
    <source>
        <dbReference type="PROSITE" id="PS51736"/>
    </source>
</evidence>
<dbReference type="EMBL" id="LPVJ01000045">
    <property type="protein sequence ID" value="KUO95643.1"/>
    <property type="molecule type" value="Genomic_DNA"/>
</dbReference>
<evidence type="ECO:0000313" key="5">
    <source>
        <dbReference type="EMBL" id="KUO96497.1"/>
    </source>
</evidence>
<dbReference type="EMBL" id="LPVJ01000016">
    <property type="protein sequence ID" value="KUO96497.1"/>
    <property type="molecule type" value="Genomic_DNA"/>
</dbReference>
<accession>A0A101XS37</accession>
<dbReference type="CDD" id="cd00338">
    <property type="entry name" value="Ser_Recombinase"/>
    <property type="match status" value="1"/>
</dbReference>
<keyword evidence="1" id="KW-0175">Coiled coil</keyword>
<evidence type="ECO:0000313" key="4">
    <source>
        <dbReference type="EMBL" id="KUO95643.1"/>
    </source>
</evidence>
<dbReference type="GO" id="GO:0000150">
    <property type="term" value="F:DNA strand exchange activity"/>
    <property type="evidence" value="ECO:0007669"/>
    <property type="project" value="InterPro"/>
</dbReference>
<protein>
    <recommendedName>
        <fullName evidence="7">Recombinase family protein</fullName>
    </recommendedName>
</protein>
<dbReference type="Proteomes" id="UP000053557">
    <property type="component" value="Unassembled WGS sequence"/>
</dbReference>
<evidence type="ECO:0000256" key="1">
    <source>
        <dbReference type="SAM" id="Coils"/>
    </source>
</evidence>